<feature type="compositionally biased region" description="Basic and acidic residues" evidence="1">
    <location>
        <begin position="110"/>
        <end position="125"/>
    </location>
</feature>
<feature type="region of interest" description="Disordered" evidence="1">
    <location>
        <begin position="110"/>
        <end position="137"/>
    </location>
</feature>
<dbReference type="Proteomes" id="UP000037904">
    <property type="component" value="Unassembled WGS sequence"/>
</dbReference>
<feature type="compositionally biased region" description="Polar residues" evidence="1">
    <location>
        <begin position="57"/>
        <end position="66"/>
    </location>
</feature>
<keyword evidence="3" id="KW-1185">Reference proteome</keyword>
<accession>A0A0M9ER60</accession>
<evidence type="ECO:0000313" key="3">
    <source>
        <dbReference type="Proteomes" id="UP000037904"/>
    </source>
</evidence>
<name>A0A0M9ER60_FUSLA</name>
<gene>
    <name evidence="2" type="ORF">FLAG1_08948</name>
</gene>
<evidence type="ECO:0000256" key="1">
    <source>
        <dbReference type="SAM" id="MobiDB-lite"/>
    </source>
</evidence>
<comment type="caution">
    <text evidence="2">The sequence shown here is derived from an EMBL/GenBank/DDBJ whole genome shotgun (WGS) entry which is preliminary data.</text>
</comment>
<feature type="compositionally biased region" description="Polar residues" evidence="1">
    <location>
        <begin position="127"/>
        <end position="137"/>
    </location>
</feature>
<sequence>MWDRSFNHVFWRPISLVRIAHLLSNLEMSGHQLATITNRLAHSSETAREKMELKFKPQNTNHTQLARTQTQPPRTQKTQKPSSLAFIHVNDPKQAKDKETLKKVRRHVMKDIGRSRRSGETHDVTTAKPSPQSRQTPTYWGDVQVCVNVKRLLWAMEMVSGPLLSIAVVDPDIRDQQKITKRLDDPPSMRDVELYTQSLGTVRKSILAETRVDRNRVMGTVICLSVFDMRVGNLSSWAMHMAGLRMILDLTGGVEAMDPTSPLRKALFLADVLGALKQDIMPKFPPLDIQSEPRTAISPYTERLIQSLERLSLADQTPTVVIRKGLSYVSRVAMVLNKHWADNPTDSGWNLVAEEHMGTATQVWALAELTSGDVGYLIPRRDVPFQYLMSLIDDEFWDGKLELKLWLMV</sequence>
<organism evidence="2 3">
    <name type="scientific">Fusarium langsethiae</name>
    <dbReference type="NCBI Taxonomy" id="179993"/>
    <lineage>
        <taxon>Eukaryota</taxon>
        <taxon>Fungi</taxon>
        <taxon>Dikarya</taxon>
        <taxon>Ascomycota</taxon>
        <taxon>Pezizomycotina</taxon>
        <taxon>Sordariomycetes</taxon>
        <taxon>Hypocreomycetidae</taxon>
        <taxon>Hypocreales</taxon>
        <taxon>Nectriaceae</taxon>
        <taxon>Fusarium</taxon>
    </lineage>
</organism>
<reference evidence="2 3" key="1">
    <citation type="submission" date="2015-04" db="EMBL/GenBank/DDBJ databases">
        <title>The draft genome sequence of Fusarium langsethiae, a T-2/HT-2 mycotoxin producer.</title>
        <authorList>
            <person name="Lysoe E."/>
            <person name="Divon H.H."/>
            <person name="Terzi V."/>
            <person name="Orru L."/>
            <person name="Lamontanara A."/>
            <person name="Kolseth A.-K."/>
            <person name="Frandsen R.J."/>
            <person name="Nielsen K."/>
            <person name="Thrane U."/>
        </authorList>
    </citation>
    <scope>NUCLEOTIDE SEQUENCE [LARGE SCALE GENOMIC DNA]</scope>
    <source>
        <strain evidence="2 3">Fl201059</strain>
    </source>
</reference>
<feature type="compositionally biased region" description="Low complexity" evidence="1">
    <location>
        <begin position="67"/>
        <end position="81"/>
    </location>
</feature>
<proteinExistence type="predicted"/>
<dbReference type="PANTHER" id="PTHR37540">
    <property type="entry name" value="TRANSCRIPTION FACTOR (ACR-2), PUTATIVE-RELATED-RELATED"/>
    <property type="match status" value="1"/>
</dbReference>
<dbReference type="EMBL" id="JXCE01000302">
    <property type="protein sequence ID" value="KPA38218.1"/>
    <property type="molecule type" value="Genomic_DNA"/>
</dbReference>
<protein>
    <submittedName>
        <fullName evidence="2">Uncharacterized protein</fullName>
    </submittedName>
</protein>
<dbReference type="AlphaFoldDB" id="A0A0M9ER60"/>
<evidence type="ECO:0000313" key="2">
    <source>
        <dbReference type="EMBL" id="KPA38218.1"/>
    </source>
</evidence>
<dbReference type="PANTHER" id="PTHR37540:SF5">
    <property type="entry name" value="TRANSCRIPTION FACTOR DOMAIN-CONTAINING PROTEIN"/>
    <property type="match status" value="1"/>
</dbReference>
<feature type="region of interest" description="Disordered" evidence="1">
    <location>
        <begin position="56"/>
        <end position="82"/>
    </location>
</feature>